<dbReference type="EMBL" id="BJXX01000076">
    <property type="protein sequence ID" value="GEN34364.1"/>
    <property type="molecule type" value="Genomic_DNA"/>
</dbReference>
<dbReference type="RefSeq" id="WP_146809638.1">
    <property type="nucleotide sequence ID" value="NZ_BJXX01000076.1"/>
</dbReference>
<comment type="similarity">
    <text evidence="1">Belongs to the ornithine cyclodeaminase/mu-crystallin family.</text>
</comment>
<dbReference type="PIRSF" id="PIRSF001439">
    <property type="entry name" value="CryM"/>
    <property type="match status" value="1"/>
</dbReference>
<dbReference type="InterPro" id="IPR003462">
    <property type="entry name" value="ODC_Mu_crystall"/>
</dbReference>
<proteinExistence type="inferred from homology"/>
<dbReference type="Proteomes" id="UP000321157">
    <property type="component" value="Unassembled WGS sequence"/>
</dbReference>
<dbReference type="InterPro" id="IPR036291">
    <property type="entry name" value="NAD(P)-bd_dom_sf"/>
</dbReference>
<dbReference type="GO" id="GO:0016491">
    <property type="term" value="F:oxidoreductase activity"/>
    <property type="evidence" value="ECO:0007669"/>
    <property type="project" value="UniProtKB-ARBA"/>
</dbReference>
<dbReference type="Gene3D" id="3.40.50.720">
    <property type="entry name" value="NAD(P)-binding Rossmann-like Domain"/>
    <property type="match status" value="1"/>
</dbReference>
<organism evidence="2 3">
    <name type="scientific">Aneurinibacillus danicus</name>
    <dbReference type="NCBI Taxonomy" id="267746"/>
    <lineage>
        <taxon>Bacteria</taxon>
        <taxon>Bacillati</taxon>
        <taxon>Bacillota</taxon>
        <taxon>Bacilli</taxon>
        <taxon>Bacillales</taxon>
        <taxon>Paenibacillaceae</taxon>
        <taxon>Aneurinibacillus group</taxon>
        <taxon>Aneurinibacillus</taxon>
    </lineage>
</organism>
<gene>
    <name evidence="2" type="ORF">ADA01nite_18240</name>
</gene>
<sequence length="329" mass="36403">MLILNEDVIKKIYGMRDCIQDVEQAFRLHAENKTVSPIRTSVPHSKWGAETLYMPAYIDDVDYTAVKVVSIFPHNAKKGQDVLQGVILLTDAVTGEHVALLKASYLTVMRTGASSGVATKLLARENSKVCAVLGCGAQSLGQLQAVMEVRNIERIVLYNRTMERANRLKQELALMYNDWDGEIVIVDEANAAVEQSDIVICSSKSTTPIFEGNYLKPGTHVNAIGSYQPHMQEIDESTLKRSSKIVVDTLEGALHETGDFLIPIKKGVWKAEYIYGELDELITGKKVGREHDQEITLYKSVGIGFLDTMVAQSVYKKALELNVGINVSL</sequence>
<reference evidence="2 3" key="1">
    <citation type="submission" date="2019-07" db="EMBL/GenBank/DDBJ databases">
        <title>Whole genome shotgun sequence of Aneurinibacillus danicus NBRC 102444.</title>
        <authorList>
            <person name="Hosoyama A."/>
            <person name="Uohara A."/>
            <person name="Ohji S."/>
            <person name="Ichikawa N."/>
        </authorList>
    </citation>
    <scope>NUCLEOTIDE SEQUENCE [LARGE SCALE GENOMIC DNA]</scope>
    <source>
        <strain evidence="2 3">NBRC 102444</strain>
    </source>
</reference>
<dbReference type="GO" id="GO:0005737">
    <property type="term" value="C:cytoplasm"/>
    <property type="evidence" value="ECO:0007669"/>
    <property type="project" value="TreeGrafter"/>
</dbReference>
<comment type="caution">
    <text evidence="2">The sequence shown here is derived from an EMBL/GenBank/DDBJ whole genome shotgun (WGS) entry which is preliminary data.</text>
</comment>
<dbReference type="Gene3D" id="3.30.1780.10">
    <property type="entry name" value="ornithine cyclodeaminase, domain 1"/>
    <property type="match status" value="1"/>
</dbReference>
<protein>
    <submittedName>
        <fullName evidence="2">Ornithine cyclodeaminase</fullName>
    </submittedName>
</protein>
<dbReference type="FunFam" id="3.40.50.720:FF:000311">
    <property type="entry name" value="Ornithine cyclodeaminase"/>
    <property type="match status" value="1"/>
</dbReference>
<dbReference type="InterPro" id="IPR023401">
    <property type="entry name" value="ODC_N"/>
</dbReference>
<evidence type="ECO:0000256" key="1">
    <source>
        <dbReference type="ARBA" id="ARBA00008903"/>
    </source>
</evidence>
<evidence type="ECO:0000313" key="2">
    <source>
        <dbReference type="EMBL" id="GEN34364.1"/>
    </source>
</evidence>
<dbReference type="SUPFAM" id="SSF51735">
    <property type="entry name" value="NAD(P)-binding Rossmann-fold domains"/>
    <property type="match status" value="1"/>
</dbReference>
<evidence type="ECO:0000313" key="3">
    <source>
        <dbReference type="Proteomes" id="UP000321157"/>
    </source>
</evidence>
<keyword evidence="3" id="KW-1185">Reference proteome</keyword>
<dbReference type="PANTHER" id="PTHR13812:SF19">
    <property type="entry name" value="KETIMINE REDUCTASE MU-CRYSTALLIN"/>
    <property type="match status" value="1"/>
</dbReference>
<dbReference type="AlphaFoldDB" id="A0A511V5Y2"/>
<name>A0A511V5Y2_9BACL</name>
<dbReference type="Pfam" id="PF02423">
    <property type="entry name" value="OCD_Mu_crystall"/>
    <property type="match status" value="1"/>
</dbReference>
<dbReference type="PANTHER" id="PTHR13812">
    <property type="entry name" value="KETIMINE REDUCTASE MU-CRYSTALLIN"/>
    <property type="match status" value="1"/>
</dbReference>
<dbReference type="OrthoDB" id="9792005at2"/>
<accession>A0A511V5Y2</accession>
<dbReference type="GO" id="GO:0019752">
    <property type="term" value="P:carboxylic acid metabolic process"/>
    <property type="evidence" value="ECO:0007669"/>
    <property type="project" value="UniProtKB-ARBA"/>
</dbReference>